<keyword evidence="10" id="KW-0675">Receptor</keyword>
<dbReference type="Pfam" id="PF00015">
    <property type="entry name" value="MCPsignal"/>
    <property type="match status" value="1"/>
</dbReference>
<dbReference type="GO" id="GO:0005886">
    <property type="term" value="C:plasma membrane"/>
    <property type="evidence" value="ECO:0007669"/>
    <property type="project" value="TreeGrafter"/>
</dbReference>
<dbReference type="STRING" id="44575.SAMN05216419_10327"/>
<feature type="domain" description="Methyl-accepting transducer" evidence="8">
    <location>
        <begin position="268"/>
        <end position="497"/>
    </location>
</feature>
<keyword evidence="7" id="KW-0812">Transmembrane</keyword>
<dbReference type="SUPFAM" id="SSF58104">
    <property type="entry name" value="Methyl-accepting chemotaxis protein (MCP) signaling domain"/>
    <property type="match status" value="1"/>
</dbReference>
<dbReference type="AlphaFoldDB" id="A0A1N6I6K5"/>
<keyword evidence="2" id="KW-0488">Methylation</keyword>
<dbReference type="PROSITE" id="PS50111">
    <property type="entry name" value="CHEMOTAXIS_TRANSDUC_2"/>
    <property type="match status" value="1"/>
</dbReference>
<dbReference type="PROSITE" id="PS50885">
    <property type="entry name" value="HAMP"/>
    <property type="match status" value="1"/>
</dbReference>
<evidence type="ECO:0000256" key="7">
    <source>
        <dbReference type="SAM" id="Phobius"/>
    </source>
</evidence>
<dbReference type="SMART" id="SM00283">
    <property type="entry name" value="MA"/>
    <property type="match status" value="1"/>
</dbReference>
<gene>
    <name evidence="10" type="ORF">SAMN02743940_1579</name>
</gene>
<dbReference type="CDD" id="cd06225">
    <property type="entry name" value="HAMP"/>
    <property type="match status" value="1"/>
</dbReference>
<evidence type="ECO:0000259" key="9">
    <source>
        <dbReference type="PROSITE" id="PS50885"/>
    </source>
</evidence>
<accession>A0A1N6I6K5</accession>
<feature type="domain" description="HAMP" evidence="9">
    <location>
        <begin position="211"/>
        <end position="263"/>
    </location>
</feature>
<dbReference type="GO" id="GO:0007165">
    <property type="term" value="P:signal transduction"/>
    <property type="evidence" value="ECO:0007669"/>
    <property type="project" value="UniProtKB-KW"/>
</dbReference>
<keyword evidence="7" id="KW-1133">Transmembrane helix</keyword>
<organism evidence="10 11">
    <name type="scientific">Nitrosomonas cryotolerans ATCC 49181</name>
    <dbReference type="NCBI Taxonomy" id="1131553"/>
    <lineage>
        <taxon>Bacteria</taxon>
        <taxon>Pseudomonadati</taxon>
        <taxon>Pseudomonadota</taxon>
        <taxon>Betaproteobacteria</taxon>
        <taxon>Nitrosomonadales</taxon>
        <taxon>Nitrosomonadaceae</taxon>
        <taxon>Nitrosomonas</taxon>
    </lineage>
</organism>
<evidence type="ECO:0000256" key="4">
    <source>
        <dbReference type="PROSITE-ProRule" id="PRU00284"/>
    </source>
</evidence>
<feature type="region of interest" description="Disordered" evidence="6">
    <location>
        <begin position="528"/>
        <end position="565"/>
    </location>
</feature>
<dbReference type="SMART" id="SM00304">
    <property type="entry name" value="HAMP"/>
    <property type="match status" value="1"/>
</dbReference>
<dbReference type="PRINTS" id="PR00260">
    <property type="entry name" value="CHEMTRNSDUCR"/>
</dbReference>
<feature type="transmembrane region" description="Helical" evidence="7">
    <location>
        <begin position="187"/>
        <end position="210"/>
    </location>
</feature>
<keyword evidence="11" id="KW-1185">Reference proteome</keyword>
<keyword evidence="5" id="KW-0175">Coiled coil</keyword>
<sequence>MFNNITIKSQLMFVTGLLSVLLVSIGGLGLYGTNQANDRLRTVYLDRAMPLIDLAGLLDGVQRSRLNVLLAANLRNVAGAKQRIELIAKLDVEIKNRWQIYMTTVLTPEEKILANNFIRQWAAYRTSRNRTMNFVVNGDFNAAINNLATDAMKKFGILHTTLSALIKLQGDIAAQEHAQAQSDYEKIFMISTIASSLGVLLIVLIGFLLIRAIVTPLNKAIAIANSVASGDLTSHIDVNSTKGAGKLLQALKKMDDNLIDLVDKVRLNTDSITTAACEIVSGNTDLSQRTEEQASSLEETSASMAELTVTVKQNANNAQQANQLAAGASEVALKGGILVDRIIQTMGSINQGSKRIVDIISVIDGIAFQTNILALNAAVEAARAGDQGRGFAVVAAEVRTLAQRSATAAKEIKALIHDSVDKVEKGTRLVDEAGITMDEIVTAVKRVTDIMAEIAIASREQSSGIEHVNQAVAQMDEITQQNAALAEEVATAAESMQEQAQDLLQAVMVFKLVGGMAPVPIKRSNRIAGAESPPFHSVGSKTITKSGPIPTQLRKESGDDGWEKF</sequence>
<dbReference type="Pfam" id="PF12729">
    <property type="entry name" value="4HB_MCP_1"/>
    <property type="match status" value="1"/>
</dbReference>
<protein>
    <submittedName>
        <fullName evidence="10">Methyl-accepting chemotaxis protein-1, serine sensor receptor</fullName>
    </submittedName>
</protein>
<name>A0A1N6I6K5_9PROT</name>
<keyword evidence="4" id="KW-0807">Transducer</keyword>
<dbReference type="GO" id="GO:0004888">
    <property type="term" value="F:transmembrane signaling receptor activity"/>
    <property type="evidence" value="ECO:0007669"/>
    <property type="project" value="InterPro"/>
</dbReference>
<evidence type="ECO:0000256" key="6">
    <source>
        <dbReference type="SAM" id="MobiDB-lite"/>
    </source>
</evidence>
<dbReference type="EMBL" id="FSRO01000001">
    <property type="protein sequence ID" value="SIO27676.1"/>
    <property type="molecule type" value="Genomic_DNA"/>
</dbReference>
<comment type="subcellular location">
    <subcellularLocation>
        <location evidence="1">Membrane</location>
    </subcellularLocation>
</comment>
<feature type="coiled-coil region" evidence="5">
    <location>
        <begin position="468"/>
        <end position="506"/>
    </location>
</feature>
<dbReference type="Gene3D" id="1.10.287.950">
    <property type="entry name" value="Methyl-accepting chemotaxis protein"/>
    <property type="match status" value="1"/>
</dbReference>
<evidence type="ECO:0000256" key="1">
    <source>
        <dbReference type="ARBA" id="ARBA00004370"/>
    </source>
</evidence>
<dbReference type="InterPro" id="IPR003660">
    <property type="entry name" value="HAMP_dom"/>
</dbReference>
<evidence type="ECO:0000256" key="5">
    <source>
        <dbReference type="SAM" id="Coils"/>
    </source>
</evidence>
<evidence type="ECO:0000313" key="11">
    <source>
        <dbReference type="Proteomes" id="UP000185062"/>
    </source>
</evidence>
<dbReference type="RefSeq" id="WP_028461785.1">
    <property type="nucleotide sequence ID" value="NZ_FSRO01000001.1"/>
</dbReference>
<dbReference type="InterPro" id="IPR004089">
    <property type="entry name" value="MCPsignal_dom"/>
</dbReference>
<dbReference type="eggNOG" id="COG0840">
    <property type="taxonomic scope" value="Bacteria"/>
</dbReference>
<dbReference type="CDD" id="cd11386">
    <property type="entry name" value="MCP_signal"/>
    <property type="match status" value="1"/>
</dbReference>
<dbReference type="InterPro" id="IPR024478">
    <property type="entry name" value="HlyB_4HB_MCP"/>
</dbReference>
<dbReference type="Proteomes" id="UP000185062">
    <property type="component" value="Unassembled WGS sequence"/>
</dbReference>
<dbReference type="PANTHER" id="PTHR43531">
    <property type="entry name" value="PROTEIN ICFG"/>
    <property type="match status" value="1"/>
</dbReference>
<keyword evidence="7" id="KW-0472">Membrane</keyword>
<evidence type="ECO:0000313" key="10">
    <source>
        <dbReference type="EMBL" id="SIO27676.1"/>
    </source>
</evidence>
<dbReference type="GO" id="GO:0006935">
    <property type="term" value="P:chemotaxis"/>
    <property type="evidence" value="ECO:0007669"/>
    <property type="project" value="InterPro"/>
</dbReference>
<dbReference type="InterPro" id="IPR051310">
    <property type="entry name" value="MCP_chemotaxis"/>
</dbReference>
<dbReference type="FunFam" id="1.10.287.950:FF:000001">
    <property type="entry name" value="Methyl-accepting chemotaxis sensory transducer"/>
    <property type="match status" value="1"/>
</dbReference>
<reference evidence="10 11" key="1">
    <citation type="submission" date="2016-12" db="EMBL/GenBank/DDBJ databases">
        <authorList>
            <person name="Song W.-J."/>
            <person name="Kurnit D.M."/>
        </authorList>
    </citation>
    <scope>NUCLEOTIDE SEQUENCE [LARGE SCALE GENOMIC DNA]</scope>
    <source>
        <strain evidence="10 11">ATCC 49181</strain>
    </source>
</reference>
<proteinExistence type="inferred from homology"/>
<feature type="compositionally biased region" description="Basic and acidic residues" evidence="6">
    <location>
        <begin position="553"/>
        <end position="565"/>
    </location>
</feature>
<evidence type="ECO:0000256" key="3">
    <source>
        <dbReference type="ARBA" id="ARBA00029447"/>
    </source>
</evidence>
<comment type="similarity">
    <text evidence="3">Belongs to the methyl-accepting chemotaxis (MCP) protein family.</text>
</comment>
<evidence type="ECO:0000259" key="8">
    <source>
        <dbReference type="PROSITE" id="PS50111"/>
    </source>
</evidence>
<dbReference type="InterPro" id="IPR004090">
    <property type="entry name" value="Chemotax_Me-accpt_rcpt"/>
</dbReference>
<feature type="transmembrane region" description="Helical" evidence="7">
    <location>
        <begin position="12"/>
        <end position="31"/>
    </location>
</feature>
<dbReference type="PANTHER" id="PTHR43531:SF14">
    <property type="entry name" value="METHYL-ACCEPTING CHEMOTAXIS PROTEIN I-RELATED"/>
    <property type="match status" value="1"/>
</dbReference>
<evidence type="ECO:0000256" key="2">
    <source>
        <dbReference type="ARBA" id="ARBA00022481"/>
    </source>
</evidence>